<feature type="transmembrane region" description="Helical" evidence="7">
    <location>
        <begin position="126"/>
        <end position="147"/>
    </location>
</feature>
<comment type="subcellular location">
    <subcellularLocation>
        <location evidence="1">Membrane</location>
        <topology evidence="1">Multi-pass membrane protein</topology>
    </subcellularLocation>
</comment>
<comment type="caution">
    <text evidence="9">The sequence shown here is derived from an EMBL/GenBank/DDBJ whole genome shotgun (WGS) entry which is preliminary data.</text>
</comment>
<dbReference type="Proteomes" id="UP001152607">
    <property type="component" value="Unassembled WGS sequence"/>
</dbReference>
<dbReference type="Pfam" id="PF20684">
    <property type="entry name" value="Fung_rhodopsin"/>
    <property type="match status" value="1"/>
</dbReference>
<feature type="transmembrane region" description="Helical" evidence="7">
    <location>
        <begin position="178"/>
        <end position="201"/>
    </location>
</feature>
<dbReference type="PANTHER" id="PTHR33048">
    <property type="entry name" value="PTH11-LIKE INTEGRAL MEMBRANE PROTEIN (AFU_ORTHOLOGUE AFUA_5G11245)"/>
    <property type="match status" value="1"/>
</dbReference>
<keyword evidence="3 7" id="KW-1133">Transmembrane helix</keyword>
<feature type="transmembrane region" description="Helical" evidence="7">
    <location>
        <begin position="213"/>
        <end position="235"/>
    </location>
</feature>
<keyword evidence="10" id="KW-1185">Reference proteome</keyword>
<feature type="domain" description="Rhodopsin" evidence="8">
    <location>
        <begin position="28"/>
        <end position="277"/>
    </location>
</feature>
<feature type="transmembrane region" description="Helical" evidence="7">
    <location>
        <begin position="95"/>
        <end position="114"/>
    </location>
</feature>
<keyword evidence="4 7" id="KW-0472">Membrane</keyword>
<comment type="similarity">
    <text evidence="5">Belongs to the SAT4 family.</text>
</comment>
<proteinExistence type="inferred from homology"/>
<sequence length="362" mass="40261">MNSTVYHGALAVRVSFVLTGLSTIVVALRFYSRAYIVKKLGSSDWMMLMGLLATWSCAVIAYYNNLAMDYSHVHDRASYAKVVSKGLLMMWAFRFNYMLDHLFIKLAILLFYKYIAASHRTFHRIVTALIALVTVASIVMISVSIFICHPVSDAWSSHVFIKMFQGIKPTQCLDPTGLWYFNASFNLLTDAIIWILPFPFVLHLRSMPVRRRLELTAIFSIGILAVTASAVRLWVVSKWLSGFVESGKQFANLLIWSQVELHAGIIAGSIPFLRPLATQVLRKATAARSSARTRENNVHSPGGARENLMWPETTEDNVVMPRTPIIPSPAPTLGSDGAFRAAPNLLSPIVPVKPGILAIHTV</sequence>
<evidence type="ECO:0000256" key="1">
    <source>
        <dbReference type="ARBA" id="ARBA00004141"/>
    </source>
</evidence>
<feature type="transmembrane region" description="Helical" evidence="7">
    <location>
        <begin position="43"/>
        <end position="63"/>
    </location>
</feature>
<evidence type="ECO:0000256" key="7">
    <source>
        <dbReference type="SAM" id="Phobius"/>
    </source>
</evidence>
<protein>
    <recommendedName>
        <fullName evidence="8">Rhodopsin domain-containing protein</fullName>
    </recommendedName>
</protein>
<dbReference type="InterPro" id="IPR049326">
    <property type="entry name" value="Rhodopsin_dom_fungi"/>
</dbReference>
<dbReference type="InterPro" id="IPR052337">
    <property type="entry name" value="SAT4-like"/>
</dbReference>
<dbReference type="OrthoDB" id="3934549at2759"/>
<evidence type="ECO:0000313" key="10">
    <source>
        <dbReference type="Proteomes" id="UP001152607"/>
    </source>
</evidence>
<evidence type="ECO:0000256" key="6">
    <source>
        <dbReference type="SAM" id="MobiDB-lite"/>
    </source>
</evidence>
<feature type="transmembrane region" description="Helical" evidence="7">
    <location>
        <begin position="255"/>
        <end position="273"/>
    </location>
</feature>
<accession>A0A9W4XQB9</accession>
<dbReference type="GO" id="GO:0016020">
    <property type="term" value="C:membrane"/>
    <property type="evidence" value="ECO:0007669"/>
    <property type="project" value="UniProtKB-SubCell"/>
</dbReference>
<evidence type="ECO:0000256" key="2">
    <source>
        <dbReference type="ARBA" id="ARBA00022692"/>
    </source>
</evidence>
<feature type="transmembrane region" description="Helical" evidence="7">
    <location>
        <begin position="6"/>
        <end position="31"/>
    </location>
</feature>
<dbReference type="PANTHER" id="PTHR33048:SF124">
    <property type="entry name" value="INTEGRAL MEMBRANE PROTEIN"/>
    <property type="match status" value="1"/>
</dbReference>
<name>A0A9W4XQB9_9PLEO</name>
<feature type="region of interest" description="Disordered" evidence="6">
    <location>
        <begin position="287"/>
        <end position="311"/>
    </location>
</feature>
<evidence type="ECO:0000259" key="8">
    <source>
        <dbReference type="Pfam" id="PF20684"/>
    </source>
</evidence>
<evidence type="ECO:0000256" key="3">
    <source>
        <dbReference type="ARBA" id="ARBA00022989"/>
    </source>
</evidence>
<gene>
    <name evidence="9" type="ORF">PDIGIT_LOCUS13545</name>
</gene>
<organism evidence="9 10">
    <name type="scientific">Periconia digitata</name>
    <dbReference type="NCBI Taxonomy" id="1303443"/>
    <lineage>
        <taxon>Eukaryota</taxon>
        <taxon>Fungi</taxon>
        <taxon>Dikarya</taxon>
        <taxon>Ascomycota</taxon>
        <taxon>Pezizomycotina</taxon>
        <taxon>Dothideomycetes</taxon>
        <taxon>Pleosporomycetidae</taxon>
        <taxon>Pleosporales</taxon>
        <taxon>Massarineae</taxon>
        <taxon>Periconiaceae</taxon>
        <taxon>Periconia</taxon>
    </lineage>
</organism>
<evidence type="ECO:0000256" key="5">
    <source>
        <dbReference type="ARBA" id="ARBA00038359"/>
    </source>
</evidence>
<evidence type="ECO:0000313" key="9">
    <source>
        <dbReference type="EMBL" id="CAI6340369.1"/>
    </source>
</evidence>
<dbReference type="AlphaFoldDB" id="A0A9W4XQB9"/>
<reference evidence="9" key="1">
    <citation type="submission" date="2023-01" db="EMBL/GenBank/DDBJ databases">
        <authorList>
            <person name="Van Ghelder C."/>
            <person name="Rancurel C."/>
        </authorList>
    </citation>
    <scope>NUCLEOTIDE SEQUENCE</scope>
    <source>
        <strain evidence="9">CNCM I-4278</strain>
    </source>
</reference>
<keyword evidence="2 7" id="KW-0812">Transmembrane</keyword>
<dbReference type="EMBL" id="CAOQHR010000010">
    <property type="protein sequence ID" value="CAI6340369.1"/>
    <property type="molecule type" value="Genomic_DNA"/>
</dbReference>
<evidence type="ECO:0000256" key="4">
    <source>
        <dbReference type="ARBA" id="ARBA00023136"/>
    </source>
</evidence>